<organism evidence="1 2">
    <name type="scientific">Gymnopus androsaceus JB14</name>
    <dbReference type="NCBI Taxonomy" id="1447944"/>
    <lineage>
        <taxon>Eukaryota</taxon>
        <taxon>Fungi</taxon>
        <taxon>Dikarya</taxon>
        <taxon>Basidiomycota</taxon>
        <taxon>Agaricomycotina</taxon>
        <taxon>Agaricomycetes</taxon>
        <taxon>Agaricomycetidae</taxon>
        <taxon>Agaricales</taxon>
        <taxon>Marasmiineae</taxon>
        <taxon>Omphalotaceae</taxon>
        <taxon>Gymnopus</taxon>
    </lineage>
</organism>
<evidence type="ECO:0000313" key="2">
    <source>
        <dbReference type="Proteomes" id="UP000799118"/>
    </source>
</evidence>
<gene>
    <name evidence="1" type="ORF">BT96DRAFT_844980</name>
</gene>
<protein>
    <submittedName>
        <fullName evidence="1">Uncharacterized protein</fullName>
    </submittedName>
</protein>
<dbReference type="EMBL" id="ML770924">
    <property type="protein sequence ID" value="KAE9382853.1"/>
    <property type="molecule type" value="Genomic_DNA"/>
</dbReference>
<dbReference type="OrthoDB" id="3250313at2759"/>
<keyword evidence="2" id="KW-1185">Reference proteome</keyword>
<sequence>ASAQWFKQAFTYLNVDLGKEYLALLSSWIDKERLGRYESPNAALKKEHRPATLSTWQKKRFIESCEPNVSDDNFVVSLSGEVWRWWVSLQPAWRAIAPGTKPSYPPVIKTGMTNWKSLDKKGLNGWFGLLVCLKWWGMGLKYCPAEKRAELREDWLRAIGDISAMLNGLLTYYRASPK</sequence>
<feature type="non-terminal residue" evidence="1">
    <location>
        <position position="1"/>
    </location>
</feature>
<name>A0A6A4GBH7_9AGAR</name>
<dbReference type="AlphaFoldDB" id="A0A6A4GBH7"/>
<proteinExistence type="predicted"/>
<dbReference type="Proteomes" id="UP000799118">
    <property type="component" value="Unassembled WGS sequence"/>
</dbReference>
<reference evidence="1" key="1">
    <citation type="journal article" date="2019" name="Environ. Microbiol.">
        <title>Fungal ecological strategies reflected in gene transcription - a case study of two litter decomposers.</title>
        <authorList>
            <person name="Barbi F."/>
            <person name="Kohler A."/>
            <person name="Barry K."/>
            <person name="Baskaran P."/>
            <person name="Daum C."/>
            <person name="Fauchery L."/>
            <person name="Ihrmark K."/>
            <person name="Kuo A."/>
            <person name="LaButti K."/>
            <person name="Lipzen A."/>
            <person name="Morin E."/>
            <person name="Grigoriev I.V."/>
            <person name="Henrissat B."/>
            <person name="Lindahl B."/>
            <person name="Martin F."/>
        </authorList>
    </citation>
    <scope>NUCLEOTIDE SEQUENCE</scope>
    <source>
        <strain evidence="1">JB14</strain>
    </source>
</reference>
<evidence type="ECO:0000313" key="1">
    <source>
        <dbReference type="EMBL" id="KAE9382853.1"/>
    </source>
</evidence>
<accession>A0A6A4GBH7</accession>